<dbReference type="STRING" id="1160895.CM19_03985"/>
<evidence type="ECO:0008006" key="3">
    <source>
        <dbReference type="Google" id="ProtNLM"/>
    </source>
</evidence>
<dbReference type="EMBL" id="JFZT01000021">
    <property type="protein sequence ID" value="EZQ10595.1"/>
    <property type="molecule type" value="Genomic_DNA"/>
</dbReference>
<organism evidence="1 2">
    <name type="scientific">Candidatus Acidianus copahuensis</name>
    <dbReference type="NCBI Taxonomy" id="1160895"/>
    <lineage>
        <taxon>Archaea</taxon>
        <taxon>Thermoproteota</taxon>
        <taxon>Thermoprotei</taxon>
        <taxon>Sulfolobales</taxon>
        <taxon>Sulfolobaceae</taxon>
        <taxon>Acidianus</taxon>
    </lineage>
</organism>
<dbReference type="RefSeq" id="WP_052349436.1">
    <property type="nucleotide sequence ID" value="NZ_JFZT01000021.1"/>
</dbReference>
<evidence type="ECO:0000313" key="1">
    <source>
        <dbReference type="EMBL" id="EZQ10595.1"/>
    </source>
</evidence>
<dbReference type="AlphaFoldDB" id="A0A031LS93"/>
<name>A0A031LS93_9CREN</name>
<gene>
    <name evidence="1" type="ORF">CM19_03985</name>
</gene>
<sequence>MKRPEEYANQHLRAFNKIVGMSPKGIHDSRLEIRRFYVVAKTLYPLHLNYEILEISKGILKSLGKIRDMDVHGCPKVNRNTIFATIVKRKNNITELPKLYGSRFMVAQNLFEVYKEAQEANSFHSFRKLLREARFMAESLGLEDSSLKVLVREMGDMRDSVYREICEGRRKSELTFTSDLKEHGLSALKEVLLSDHEFHHIKYKLTLKDNV</sequence>
<dbReference type="OrthoDB" id="39948at2157"/>
<proteinExistence type="predicted"/>
<keyword evidence="2" id="KW-1185">Reference proteome</keyword>
<reference evidence="1 2" key="1">
    <citation type="submission" date="2014-03" db="EMBL/GenBank/DDBJ databases">
        <title>Draft genome sequence of the novel thermoacidophilic archaea Acidianus copahuensis ALE1 strain, isolated from Copahue volcanic area in Neuquen Argentina.</title>
        <authorList>
            <person name="Urbieta M.S."/>
            <person name="Rascovan N."/>
            <person name="Castro C."/>
            <person name="Revale S."/>
            <person name="Giaveno M.A."/>
            <person name="Vazquez M.P."/>
            <person name="Donati E.R."/>
        </authorList>
    </citation>
    <scope>NUCLEOTIDE SEQUENCE [LARGE SCALE GENOMIC DNA]</scope>
    <source>
        <strain evidence="1 2">ALE1</strain>
    </source>
</reference>
<protein>
    <recommendedName>
        <fullName evidence="3">CHAD domain-containing protein</fullName>
    </recommendedName>
</protein>
<accession>A0A031LS93</accession>
<evidence type="ECO:0000313" key="2">
    <source>
        <dbReference type="Proteomes" id="UP000024332"/>
    </source>
</evidence>
<dbReference type="Proteomes" id="UP000024332">
    <property type="component" value="Unassembled WGS sequence"/>
</dbReference>
<comment type="caution">
    <text evidence="1">The sequence shown here is derived from an EMBL/GenBank/DDBJ whole genome shotgun (WGS) entry which is preliminary data.</text>
</comment>